<dbReference type="InterPro" id="IPR017871">
    <property type="entry name" value="ABC_transporter-like_CS"/>
</dbReference>
<evidence type="ECO:0000256" key="1">
    <source>
        <dbReference type="ARBA" id="ARBA00005417"/>
    </source>
</evidence>
<comment type="similarity">
    <text evidence="1">Belongs to the ABC transporter superfamily.</text>
</comment>
<organism evidence="6 7">
    <name type="scientific">Alkalibacter saccharofermentans DSM 14828</name>
    <dbReference type="NCBI Taxonomy" id="1120975"/>
    <lineage>
        <taxon>Bacteria</taxon>
        <taxon>Bacillati</taxon>
        <taxon>Bacillota</taxon>
        <taxon>Clostridia</taxon>
        <taxon>Eubacteriales</taxon>
        <taxon>Eubacteriaceae</taxon>
        <taxon>Alkalibacter</taxon>
    </lineage>
</organism>
<proteinExistence type="inferred from homology"/>
<dbReference type="PROSITE" id="PS00211">
    <property type="entry name" value="ABC_TRANSPORTER_1"/>
    <property type="match status" value="1"/>
</dbReference>
<dbReference type="GO" id="GO:0055085">
    <property type="term" value="P:transmembrane transport"/>
    <property type="evidence" value="ECO:0007669"/>
    <property type="project" value="UniProtKB-ARBA"/>
</dbReference>
<dbReference type="EMBL" id="FQTU01000004">
    <property type="protein sequence ID" value="SHE59116.1"/>
    <property type="molecule type" value="Genomic_DNA"/>
</dbReference>
<dbReference type="Proteomes" id="UP000184251">
    <property type="component" value="Unassembled WGS sequence"/>
</dbReference>
<keyword evidence="4 6" id="KW-0067">ATP-binding</keyword>
<evidence type="ECO:0000259" key="5">
    <source>
        <dbReference type="PROSITE" id="PS50893"/>
    </source>
</evidence>
<dbReference type="InterPro" id="IPR003593">
    <property type="entry name" value="AAA+_ATPase"/>
</dbReference>
<dbReference type="InterPro" id="IPR050319">
    <property type="entry name" value="ABC_transp_ATP-bind"/>
</dbReference>
<evidence type="ECO:0000313" key="7">
    <source>
        <dbReference type="Proteomes" id="UP000184251"/>
    </source>
</evidence>
<evidence type="ECO:0000256" key="2">
    <source>
        <dbReference type="ARBA" id="ARBA00022448"/>
    </source>
</evidence>
<dbReference type="SUPFAM" id="SSF52540">
    <property type="entry name" value="P-loop containing nucleoside triphosphate hydrolases"/>
    <property type="match status" value="1"/>
</dbReference>
<dbReference type="AlphaFoldDB" id="A0A1M4UQW1"/>
<accession>A0A1M4UQW1</accession>
<dbReference type="InterPro" id="IPR027417">
    <property type="entry name" value="P-loop_NTPase"/>
</dbReference>
<name>A0A1M4UQW1_9FIRM</name>
<reference evidence="6 7" key="1">
    <citation type="submission" date="2016-11" db="EMBL/GenBank/DDBJ databases">
        <authorList>
            <person name="Jaros S."/>
            <person name="Januszkiewicz K."/>
            <person name="Wedrychowicz H."/>
        </authorList>
    </citation>
    <scope>NUCLEOTIDE SEQUENCE [LARGE SCALE GENOMIC DNA]</scope>
    <source>
        <strain evidence="6 7">DSM 14828</strain>
    </source>
</reference>
<sequence>MIPVLELKNIHKSYRRKNSTVQAVKGVEFKIFPGECLGLVGESGCGKSTLAKLITASESADRGEIYIKGNKILEGGKNSHKMICETVQMVFQVPVTSFNPRQRLGNSIMEGMINRGIGKKEARDRAGEYLEICGLAKEYAERYPHQVSGGECQRASFARAIAVNPSLLICDEATSALDVTIQAQIIKLIGKLKKENNTAYLFISHDIAVVQEICDRMIIMHQGQIVEEGRPDEIISNPKNEYTKILIDSCL</sequence>
<dbReference type="Gene3D" id="3.40.50.300">
    <property type="entry name" value="P-loop containing nucleotide triphosphate hydrolases"/>
    <property type="match status" value="1"/>
</dbReference>
<dbReference type="PANTHER" id="PTHR43776:SF7">
    <property type="entry name" value="D,D-DIPEPTIDE TRANSPORT ATP-BINDING PROTEIN DDPF-RELATED"/>
    <property type="match status" value="1"/>
</dbReference>
<keyword evidence="3" id="KW-0547">Nucleotide-binding</keyword>
<dbReference type="SMART" id="SM00382">
    <property type="entry name" value="AAA"/>
    <property type="match status" value="1"/>
</dbReference>
<dbReference type="CDD" id="cd03257">
    <property type="entry name" value="ABC_NikE_OppD_transporters"/>
    <property type="match status" value="1"/>
</dbReference>
<dbReference type="OrthoDB" id="9809450at2"/>
<feature type="domain" description="ABC transporter" evidence="5">
    <location>
        <begin position="5"/>
        <end position="247"/>
    </location>
</feature>
<dbReference type="Pfam" id="PF00005">
    <property type="entry name" value="ABC_tran"/>
    <property type="match status" value="1"/>
</dbReference>
<protein>
    <submittedName>
        <fullName evidence="6">Peptide/nickel transport system ATP-binding protein</fullName>
    </submittedName>
</protein>
<evidence type="ECO:0000256" key="3">
    <source>
        <dbReference type="ARBA" id="ARBA00022741"/>
    </source>
</evidence>
<dbReference type="RefSeq" id="WP_073269796.1">
    <property type="nucleotide sequence ID" value="NZ_FQTU01000004.1"/>
</dbReference>
<keyword evidence="7" id="KW-1185">Reference proteome</keyword>
<dbReference type="PROSITE" id="PS50893">
    <property type="entry name" value="ABC_TRANSPORTER_2"/>
    <property type="match status" value="1"/>
</dbReference>
<dbReference type="GO" id="GO:0016887">
    <property type="term" value="F:ATP hydrolysis activity"/>
    <property type="evidence" value="ECO:0007669"/>
    <property type="project" value="InterPro"/>
</dbReference>
<dbReference type="STRING" id="1120975.SAMN02746064_00797"/>
<dbReference type="InterPro" id="IPR003439">
    <property type="entry name" value="ABC_transporter-like_ATP-bd"/>
</dbReference>
<keyword evidence="2" id="KW-0813">Transport</keyword>
<gene>
    <name evidence="6" type="ORF">SAMN02746064_00797</name>
</gene>
<dbReference type="PANTHER" id="PTHR43776">
    <property type="entry name" value="TRANSPORT ATP-BINDING PROTEIN"/>
    <property type="match status" value="1"/>
</dbReference>
<dbReference type="GO" id="GO:0005524">
    <property type="term" value="F:ATP binding"/>
    <property type="evidence" value="ECO:0007669"/>
    <property type="project" value="UniProtKB-KW"/>
</dbReference>
<evidence type="ECO:0000256" key="4">
    <source>
        <dbReference type="ARBA" id="ARBA00022840"/>
    </source>
</evidence>
<evidence type="ECO:0000313" key="6">
    <source>
        <dbReference type="EMBL" id="SHE59116.1"/>
    </source>
</evidence>